<comment type="catalytic activity">
    <reaction evidence="4">
        <text>a 1-O-alkyl-2-acetyl-sn-glycero-3-phosphocholine + H2O = a 1-O-alkyl-sn-glycero-3-phosphocholine + acetate + H(+)</text>
        <dbReference type="Rhea" id="RHEA:17777"/>
        <dbReference type="ChEBI" id="CHEBI:15377"/>
        <dbReference type="ChEBI" id="CHEBI:15378"/>
        <dbReference type="ChEBI" id="CHEBI:30089"/>
        <dbReference type="ChEBI" id="CHEBI:30909"/>
        <dbReference type="ChEBI" id="CHEBI:36707"/>
        <dbReference type="EC" id="3.1.1.47"/>
    </reaction>
</comment>
<protein>
    <recommendedName>
        <fullName evidence="4">Putative phospholipase</fullName>
        <ecNumber evidence="4">3.1.1.47</ecNumber>
    </recommendedName>
</protein>
<accession>A0ABR3Y2E6</accession>
<evidence type="ECO:0000256" key="2">
    <source>
        <dbReference type="ARBA" id="ARBA00022963"/>
    </source>
</evidence>
<feature type="region of interest" description="Disordered" evidence="5">
    <location>
        <begin position="204"/>
        <end position="247"/>
    </location>
</feature>
<proteinExistence type="inferred from homology"/>
<name>A0ABR3Y2E6_9PEZI</name>
<evidence type="ECO:0000256" key="5">
    <source>
        <dbReference type="SAM" id="MobiDB-lite"/>
    </source>
</evidence>
<reference evidence="6 7" key="1">
    <citation type="journal article" date="2024" name="IMA Fungus">
        <title>IMA Genome - F19 : A genome assembly and annotation guide to empower mycologists, including annotated draft genome sequences of Ceratocystis pirilliformis, Diaporthe australafricana, Fusarium ophioides, Paecilomyces lecythidis, and Sporothrix stenoceras.</title>
        <authorList>
            <person name="Aylward J."/>
            <person name="Wilson A.M."/>
            <person name="Visagie C.M."/>
            <person name="Spraker J."/>
            <person name="Barnes I."/>
            <person name="Buitendag C."/>
            <person name="Ceriani C."/>
            <person name="Del Mar Angel L."/>
            <person name="du Plessis D."/>
            <person name="Fuchs T."/>
            <person name="Gasser K."/>
            <person name="Kramer D."/>
            <person name="Li W."/>
            <person name="Munsamy K."/>
            <person name="Piso A."/>
            <person name="Price J.L."/>
            <person name="Sonnekus B."/>
            <person name="Thomas C."/>
            <person name="van der Nest A."/>
            <person name="van Dijk A."/>
            <person name="van Heerden A."/>
            <person name="van Vuuren N."/>
            <person name="Yilmaz N."/>
            <person name="Duong T.A."/>
            <person name="van der Merwe N.A."/>
            <person name="Wingfield M.J."/>
            <person name="Wingfield B.D."/>
        </authorList>
    </citation>
    <scope>NUCLEOTIDE SEQUENCE [LARGE SCALE GENOMIC DNA]</scope>
    <source>
        <strain evidence="6 7">CMW 18300</strain>
    </source>
</reference>
<keyword evidence="1 4" id="KW-0378">Hydrolase</keyword>
<evidence type="ECO:0000313" key="7">
    <source>
        <dbReference type="Proteomes" id="UP001583177"/>
    </source>
</evidence>
<dbReference type="EC" id="3.1.1.47" evidence="4"/>
<feature type="compositionally biased region" description="Basic and acidic residues" evidence="5">
    <location>
        <begin position="212"/>
        <end position="235"/>
    </location>
</feature>
<keyword evidence="7" id="KW-1185">Reference proteome</keyword>
<dbReference type="EMBL" id="JAWRVE010000004">
    <property type="protein sequence ID" value="KAL1882243.1"/>
    <property type="molecule type" value="Genomic_DNA"/>
</dbReference>
<dbReference type="Gene3D" id="3.40.50.1820">
    <property type="entry name" value="alpha/beta hydrolase"/>
    <property type="match status" value="1"/>
</dbReference>
<feature type="region of interest" description="Disordered" evidence="5">
    <location>
        <begin position="307"/>
        <end position="326"/>
    </location>
</feature>
<evidence type="ECO:0000256" key="3">
    <source>
        <dbReference type="ARBA" id="ARBA00023098"/>
    </source>
</evidence>
<dbReference type="InterPro" id="IPR016715">
    <property type="entry name" value="PAF_acetylhydro_eukaryote"/>
</dbReference>
<keyword evidence="3 4" id="KW-0443">Lipid metabolism</keyword>
<sequence length="619" mass="70286">MGMEEQERQKTHEKQQDVPPRPPKTWRERVFHALPYYTGPYSVGYLEIELPVDEPRTFSRIKREHRPALQLDTVLFSVYYPTNADPAVEHRVPWLPRPRGPTCKGYAKFFNVPSLPVTAYMGITCMFTKLPAFRNPKLANTRPSGAGAGATVRERLFDDLRPKFPVVVFSHGLGGSRTMYSTVCGDLASYGFVVVAMEHRDGSGARSYVNVPEKRDLPDPSQEERGTTSEPEHKQPAGGREQGQPKGCRSYMVDYIFPRDNAQDTAPHNPIGVDHELRDAQIQMRLAEIEEAYKVLQMIDAGDPADKIRNGNLRKKPNRGSSSRGLDGIDWSDWKGRLSLENVTAMGHSFGGATTVQILRLNNHFPWIGQGVLLDAWGPATPEIRPGCKEQSITKPLLSVGSEAFMHWRENYNKIEDICKQATQNNTLCWMLTVRGSTHMSQTDFAVLFPKWMDLLIKTLVHPLRGVYLTIAPTLEFLKIVLPPAQTSSYDTSNWVDDGLLRRTQPDSQISVEHRPDENWTAARLKIDNEFQVRLHSWWARTWRRRRDAEVGNGPRDAKGRPMFGLKAWGPGEELWVHMCPRREDVERLLEQWGGREGERSGGEEDEQRPGAVLRCPTM</sequence>
<evidence type="ECO:0000256" key="4">
    <source>
        <dbReference type="PIRNR" id="PIRNR018169"/>
    </source>
</evidence>
<evidence type="ECO:0000256" key="1">
    <source>
        <dbReference type="ARBA" id="ARBA00022801"/>
    </source>
</evidence>
<keyword evidence="2 4" id="KW-0442">Lipid degradation</keyword>
<dbReference type="Pfam" id="PF03403">
    <property type="entry name" value="PAF-AH_p_II"/>
    <property type="match status" value="1"/>
</dbReference>
<evidence type="ECO:0000313" key="6">
    <source>
        <dbReference type="EMBL" id="KAL1882243.1"/>
    </source>
</evidence>
<dbReference type="PANTHER" id="PTHR10272">
    <property type="entry name" value="PLATELET-ACTIVATING FACTOR ACETYLHYDROLASE"/>
    <property type="match status" value="1"/>
</dbReference>
<gene>
    <name evidence="6" type="ORF">Daus18300_000729</name>
</gene>
<dbReference type="SUPFAM" id="SSF53474">
    <property type="entry name" value="alpha/beta-Hydrolases"/>
    <property type="match status" value="2"/>
</dbReference>
<organism evidence="6 7">
    <name type="scientific">Diaporthe australafricana</name>
    <dbReference type="NCBI Taxonomy" id="127596"/>
    <lineage>
        <taxon>Eukaryota</taxon>
        <taxon>Fungi</taxon>
        <taxon>Dikarya</taxon>
        <taxon>Ascomycota</taxon>
        <taxon>Pezizomycotina</taxon>
        <taxon>Sordariomycetes</taxon>
        <taxon>Sordariomycetidae</taxon>
        <taxon>Diaporthales</taxon>
        <taxon>Diaporthaceae</taxon>
        <taxon>Diaporthe</taxon>
    </lineage>
</organism>
<dbReference type="PANTHER" id="PTHR10272:SF0">
    <property type="entry name" value="PLATELET-ACTIVATING FACTOR ACETYLHYDROLASE"/>
    <property type="match status" value="1"/>
</dbReference>
<dbReference type="PIRSF" id="PIRSF018169">
    <property type="entry name" value="PAF_acetylhydrolase"/>
    <property type="match status" value="1"/>
</dbReference>
<comment type="caution">
    <text evidence="6">The sequence shown here is derived from an EMBL/GenBank/DDBJ whole genome shotgun (WGS) entry which is preliminary data.</text>
</comment>
<dbReference type="Proteomes" id="UP001583177">
    <property type="component" value="Unassembled WGS sequence"/>
</dbReference>
<comment type="similarity">
    <text evidence="4">Belongs to the serine esterase family.</text>
</comment>
<feature type="region of interest" description="Disordered" evidence="5">
    <location>
        <begin position="1"/>
        <end position="24"/>
    </location>
</feature>
<feature type="compositionally biased region" description="Basic and acidic residues" evidence="5">
    <location>
        <begin position="1"/>
        <end position="16"/>
    </location>
</feature>
<dbReference type="InterPro" id="IPR029058">
    <property type="entry name" value="AB_hydrolase_fold"/>
</dbReference>
<feature type="region of interest" description="Disordered" evidence="5">
    <location>
        <begin position="593"/>
        <end position="619"/>
    </location>
</feature>
<feature type="compositionally biased region" description="Basic and acidic residues" evidence="5">
    <location>
        <begin position="593"/>
        <end position="603"/>
    </location>
</feature>